<dbReference type="eggNOG" id="COG4870">
    <property type="taxonomic scope" value="Bacteria"/>
</dbReference>
<evidence type="ECO:0000256" key="1">
    <source>
        <dbReference type="SAM" id="SignalP"/>
    </source>
</evidence>
<name>W7UBC5_RUMFL</name>
<dbReference type="InterPro" id="IPR038765">
    <property type="entry name" value="Papain-like_cys_pep_sf"/>
</dbReference>
<dbReference type="AlphaFoldDB" id="W7UBC5"/>
<dbReference type="EMBL" id="ATAX01000036">
    <property type="protein sequence ID" value="EWM52391.1"/>
    <property type="molecule type" value="Genomic_DNA"/>
</dbReference>
<proteinExistence type="predicted"/>
<dbReference type="OrthoDB" id="3648721at2"/>
<gene>
    <name evidence="3" type="ORF">RF007C_13655</name>
</gene>
<evidence type="ECO:0000313" key="3">
    <source>
        <dbReference type="EMBL" id="EWM52391.1"/>
    </source>
</evidence>
<protein>
    <recommendedName>
        <fullName evidence="2">Lectin-like domain-containing protein</fullName>
    </recommendedName>
</protein>
<feature type="domain" description="Lectin-like" evidence="2">
    <location>
        <begin position="286"/>
        <end position="419"/>
    </location>
</feature>
<dbReference type="SUPFAM" id="SSF54001">
    <property type="entry name" value="Cysteine proteinases"/>
    <property type="match status" value="1"/>
</dbReference>
<dbReference type="Pfam" id="PF18560">
    <property type="entry name" value="Lectin_like"/>
    <property type="match status" value="1"/>
</dbReference>
<dbReference type="PROSITE" id="PS51257">
    <property type="entry name" value="PROKAR_LIPOPROTEIN"/>
    <property type="match status" value="1"/>
</dbReference>
<dbReference type="Gene3D" id="3.90.70.10">
    <property type="entry name" value="Cysteine proteinases"/>
    <property type="match status" value="1"/>
</dbReference>
<organism evidence="3 4">
    <name type="scientific">Ruminococcus flavefaciens 007c</name>
    <dbReference type="NCBI Taxonomy" id="1341157"/>
    <lineage>
        <taxon>Bacteria</taxon>
        <taxon>Bacillati</taxon>
        <taxon>Bacillota</taxon>
        <taxon>Clostridia</taxon>
        <taxon>Eubacteriales</taxon>
        <taxon>Oscillospiraceae</taxon>
        <taxon>Ruminococcus</taxon>
    </lineage>
</organism>
<sequence>MKKLLILLLLIAGMLSVFSCSDNNTSIEELPAPAEVTTTAETTAKEKKVYDYVHGQDGYYNIADEMTEFEMKSQKYGTCWLYAAAASMETAYFKKNGSYISIDPLQLLDITYLDEKDEGFFVKEGIDGKELGGSQPIVTFSLSDGFDDLVLDSSVILDADDREAIKENIRKRGAVAIGILDSDNSKKGWFGTYRTINYTKKDNFDHDVTIIGYDDHFPKEYFKETASEDGAWITYNSSLGSACYYYISYSAPLEYAISHSVTDKYGEVLSYDAGTEQDRYVRTGDITKTANVFHKEGKLAAVGTYNDFDEQDIKIEIYDAGIQNLLYSQDAKLDYHGYHTIELDTALDVTDYAIVINYTKGAPVEGEDVDYGELEYKTVSEKGQSFVYAGNVWNDVVNSDIKAVLKIDFEPNNCCIKAIYK</sequence>
<accession>W7UBC5</accession>
<evidence type="ECO:0000313" key="4">
    <source>
        <dbReference type="Proteomes" id="UP000019365"/>
    </source>
</evidence>
<dbReference type="RefSeq" id="WP_037301485.1">
    <property type="nucleotide sequence ID" value="NZ_ATAX01000036.1"/>
</dbReference>
<feature type="chain" id="PRO_5039053154" description="Lectin-like domain-containing protein" evidence="1">
    <location>
        <begin position="20"/>
        <end position="421"/>
    </location>
</feature>
<dbReference type="PATRIC" id="fig|1341157.4.peg.3163"/>
<keyword evidence="1" id="KW-0732">Signal</keyword>
<dbReference type="InterPro" id="IPR040528">
    <property type="entry name" value="Lectin-like"/>
</dbReference>
<feature type="signal peptide" evidence="1">
    <location>
        <begin position="1"/>
        <end position="19"/>
    </location>
</feature>
<keyword evidence="4" id="KW-1185">Reference proteome</keyword>
<evidence type="ECO:0000259" key="2">
    <source>
        <dbReference type="Pfam" id="PF18560"/>
    </source>
</evidence>
<dbReference type="Proteomes" id="UP000019365">
    <property type="component" value="Unassembled WGS sequence"/>
</dbReference>
<reference evidence="3 4" key="1">
    <citation type="journal article" date="2014" name="PLoS ONE">
        <title>Rumen cellulosomics: divergent fiber-degrading strategies revealed by comparative genome-wide analysis of six ruminococcal strains.</title>
        <authorList>
            <person name="Dassa B."/>
            <person name="Borovok I."/>
            <person name="Ruimy-Israeli V."/>
            <person name="Lamed R."/>
            <person name="Flint H.J."/>
            <person name="Duncan S.H."/>
            <person name="Henrissat B."/>
            <person name="Coutinho P."/>
            <person name="Morrison M."/>
            <person name="Mosoni P."/>
            <person name="Yeoman C.J."/>
            <person name="White B.A."/>
            <person name="Bayer E.A."/>
        </authorList>
    </citation>
    <scope>NUCLEOTIDE SEQUENCE [LARGE SCALE GENOMIC DNA]</scope>
    <source>
        <strain evidence="3 4">007c</strain>
    </source>
</reference>
<comment type="caution">
    <text evidence="3">The sequence shown here is derived from an EMBL/GenBank/DDBJ whole genome shotgun (WGS) entry which is preliminary data.</text>
</comment>